<dbReference type="InterPro" id="IPR025297">
    <property type="entry name" value="DUF4159"/>
</dbReference>
<dbReference type="STRING" id="497964.CfE428DRAFT_0773"/>
<dbReference type="AlphaFoldDB" id="B4CVT6"/>
<dbReference type="Pfam" id="PF13709">
    <property type="entry name" value="DUF4159"/>
    <property type="match status" value="1"/>
</dbReference>
<proteinExistence type="predicted"/>
<dbReference type="eggNOG" id="ENOG502ZA2Y">
    <property type="taxonomic scope" value="Bacteria"/>
</dbReference>
<evidence type="ECO:0000259" key="1">
    <source>
        <dbReference type="Pfam" id="PF13709"/>
    </source>
</evidence>
<feature type="domain" description="DUF4159" evidence="1">
    <location>
        <begin position="92"/>
        <end position="306"/>
    </location>
</feature>
<dbReference type="EMBL" id="ABVL01000002">
    <property type="protein sequence ID" value="EDY21528.1"/>
    <property type="molecule type" value="Genomic_DNA"/>
</dbReference>
<protein>
    <recommendedName>
        <fullName evidence="1">DUF4159 domain-containing protein</fullName>
    </recommendedName>
</protein>
<dbReference type="InParanoid" id="B4CVT6"/>
<gene>
    <name evidence="2" type="ORF">CfE428DRAFT_0773</name>
</gene>
<keyword evidence="3" id="KW-1185">Reference proteome</keyword>
<evidence type="ECO:0000313" key="2">
    <source>
        <dbReference type="EMBL" id="EDY21528.1"/>
    </source>
</evidence>
<dbReference type="RefSeq" id="WP_006978100.1">
    <property type="nucleotide sequence ID" value="NZ_ABVL01000002.1"/>
</dbReference>
<name>B4CVT6_9BACT</name>
<dbReference type="Proteomes" id="UP000005824">
    <property type="component" value="Unassembled WGS sequence"/>
</dbReference>
<organism evidence="2 3">
    <name type="scientific">Chthoniobacter flavus Ellin428</name>
    <dbReference type="NCBI Taxonomy" id="497964"/>
    <lineage>
        <taxon>Bacteria</taxon>
        <taxon>Pseudomonadati</taxon>
        <taxon>Verrucomicrobiota</taxon>
        <taxon>Spartobacteria</taxon>
        <taxon>Chthoniobacterales</taxon>
        <taxon>Chthoniobacteraceae</taxon>
        <taxon>Chthoniobacter</taxon>
    </lineage>
</organism>
<accession>B4CVT6</accession>
<sequence length="308" mass="35836" precursor="true">MPRRRLLILLLLLVVLSASIGYAQRRRRNMDGPIFYTEGGDAVDVRTVTTAREIASHSTGTPEWKNPPEFSHDVFTFVRIIRDRDPYGSPSAGSWITDFPDSDLNLSFRLQQMTSIKVDPNGRILRLTDPELFRYPFIYMVEPGALMLRDEEVPILRRYLLNGGFLMVDDFWGEWQWEGMAEQIKRVFPDRDFVELPMSHEIFHCVFDLGTEKNKLQTPNERLGAQSKYTGVTWETHVQKDGTREACTEMHVRALFDDKGRIMILATHNCDNGDAWEREGEDDYFFHEFSEKRGFPLGINIIFYVMTH</sequence>
<dbReference type="Gene3D" id="3.40.50.12140">
    <property type="entry name" value="Domain of unknown function DUF4159"/>
    <property type="match status" value="1"/>
</dbReference>
<comment type="caution">
    <text evidence="2">The sequence shown here is derived from an EMBL/GenBank/DDBJ whole genome shotgun (WGS) entry which is preliminary data.</text>
</comment>
<reference evidence="2 3" key="1">
    <citation type="journal article" date="2011" name="J. Bacteriol.">
        <title>Genome sequence of Chthoniobacter flavus Ellin428, an aerobic heterotrophic soil bacterium.</title>
        <authorList>
            <person name="Kant R."/>
            <person name="van Passel M.W."/>
            <person name="Palva A."/>
            <person name="Lucas S."/>
            <person name="Lapidus A."/>
            <person name="Glavina Del Rio T."/>
            <person name="Dalin E."/>
            <person name="Tice H."/>
            <person name="Bruce D."/>
            <person name="Goodwin L."/>
            <person name="Pitluck S."/>
            <person name="Larimer F.W."/>
            <person name="Land M.L."/>
            <person name="Hauser L."/>
            <person name="Sangwan P."/>
            <person name="de Vos W.M."/>
            <person name="Janssen P.H."/>
            <person name="Smidt H."/>
        </authorList>
    </citation>
    <scope>NUCLEOTIDE SEQUENCE [LARGE SCALE GENOMIC DNA]</scope>
    <source>
        <strain evidence="2 3">Ellin428</strain>
    </source>
</reference>
<evidence type="ECO:0000313" key="3">
    <source>
        <dbReference type="Proteomes" id="UP000005824"/>
    </source>
</evidence>